<feature type="domain" description="Glycosyl transferase family 1" evidence="1">
    <location>
        <begin position="221"/>
        <end position="363"/>
    </location>
</feature>
<keyword evidence="3" id="KW-1185">Reference proteome</keyword>
<protein>
    <submittedName>
        <fullName evidence="2">Glycosyl transferase</fullName>
    </submittedName>
</protein>
<dbReference type="SUPFAM" id="SSF53756">
    <property type="entry name" value="UDP-Glycosyltransferase/glycogen phosphorylase"/>
    <property type="match status" value="1"/>
</dbReference>
<dbReference type="EMBL" id="NSGH01000004">
    <property type="protein sequence ID" value="PBB06454.1"/>
    <property type="molecule type" value="Genomic_DNA"/>
</dbReference>
<name>A0ABX4HT97_9BACI</name>
<evidence type="ECO:0000313" key="2">
    <source>
        <dbReference type="EMBL" id="PBB06454.1"/>
    </source>
</evidence>
<accession>A0ABX4HT97</accession>
<evidence type="ECO:0000313" key="3">
    <source>
        <dbReference type="Proteomes" id="UP000217561"/>
    </source>
</evidence>
<dbReference type="Pfam" id="PF00534">
    <property type="entry name" value="Glycos_transf_1"/>
    <property type="match status" value="1"/>
</dbReference>
<gene>
    <name evidence="2" type="ORF">CKW00_03760</name>
</gene>
<dbReference type="InterPro" id="IPR001296">
    <property type="entry name" value="Glyco_trans_1"/>
</dbReference>
<comment type="caution">
    <text evidence="2">The sequence shown here is derived from an EMBL/GenBank/DDBJ whole genome shotgun (WGS) entry which is preliminary data.</text>
</comment>
<dbReference type="GO" id="GO:0016740">
    <property type="term" value="F:transferase activity"/>
    <property type="evidence" value="ECO:0007669"/>
    <property type="project" value="UniProtKB-KW"/>
</dbReference>
<sequence>MHLGSALYMRLLYVSDHRFIKSKSGEIYTTGQMSEKYFNRFKGYFKFVTVTGICEEENENNKNKMVEKVNTNSAFVKFHLIESKGTVLGKIIAIRNIKKEYKQLIKHHDRVATKAPSLIIRFVSKIACKHQVPYLIEMVGCPWDALWNHGLKGKIIAPFVRHTVKKSLETAPYVVYVTNYFLQKRYPTNGIHTNCSNVSLTNFSDSALDMRLRKQNSSDLNKKTIIGTTGAINVKYKGQQYVIEALGALKKEGFVNFEYQIVGGGDKSYLSSIAEHNGVKNQVKFLGSIPHAQIHDWLDKLDVYAQPSVTEGLPRSLIEAMSRGLPAIGSNVGGIPELLDEECIFNKKSINAIKKLLIDMRGNKLQYYAKRNYNEAKKYDKLLIEERRNHILEKFSSKKQIGDKRE</sequence>
<dbReference type="Proteomes" id="UP000217561">
    <property type="component" value="Unassembled WGS sequence"/>
</dbReference>
<dbReference type="PANTHER" id="PTHR12526">
    <property type="entry name" value="GLYCOSYLTRANSFERASE"/>
    <property type="match status" value="1"/>
</dbReference>
<dbReference type="CDD" id="cd03801">
    <property type="entry name" value="GT4_PimA-like"/>
    <property type="match status" value="1"/>
</dbReference>
<dbReference type="PANTHER" id="PTHR12526:SF630">
    <property type="entry name" value="GLYCOSYLTRANSFERASE"/>
    <property type="match status" value="1"/>
</dbReference>
<reference evidence="2 3" key="1">
    <citation type="submission" date="2017-08" db="EMBL/GenBank/DDBJ databases">
        <title>Salimicrobium alkalisoli sp. nov., isolated from saline alkaline soil.</title>
        <authorList>
            <person name="Zhang G."/>
            <person name="Xiong Q."/>
        </authorList>
    </citation>
    <scope>NUCLEOTIDE SEQUENCE [LARGE SCALE GENOMIC DNA]</scope>
    <source>
        <strain evidence="2 3">WN024</strain>
    </source>
</reference>
<organism evidence="2 3">
    <name type="scientific">Salimicrobium humidisoli</name>
    <dbReference type="NCBI Taxonomy" id="2029857"/>
    <lineage>
        <taxon>Bacteria</taxon>
        <taxon>Bacillati</taxon>
        <taxon>Bacillota</taxon>
        <taxon>Bacilli</taxon>
        <taxon>Bacillales</taxon>
        <taxon>Bacillaceae</taxon>
        <taxon>Salimicrobium</taxon>
    </lineage>
</organism>
<keyword evidence="2" id="KW-0808">Transferase</keyword>
<proteinExistence type="predicted"/>
<dbReference type="Gene3D" id="3.40.50.2000">
    <property type="entry name" value="Glycogen Phosphorylase B"/>
    <property type="match status" value="2"/>
</dbReference>
<evidence type="ECO:0000259" key="1">
    <source>
        <dbReference type="Pfam" id="PF00534"/>
    </source>
</evidence>